<evidence type="ECO:0000313" key="2">
    <source>
        <dbReference type="EMBL" id="RKP40353.1"/>
    </source>
</evidence>
<keyword evidence="3" id="KW-1185">Reference proteome</keyword>
<name>A0A4Q0A2L3_9FUNG</name>
<feature type="compositionally biased region" description="Polar residues" evidence="1">
    <location>
        <begin position="20"/>
        <end position="36"/>
    </location>
</feature>
<dbReference type="AlphaFoldDB" id="A0A4Q0A2L3"/>
<protein>
    <submittedName>
        <fullName evidence="2">Uncharacterized protein</fullName>
    </submittedName>
</protein>
<evidence type="ECO:0000256" key="1">
    <source>
        <dbReference type="SAM" id="MobiDB-lite"/>
    </source>
</evidence>
<feature type="region of interest" description="Disordered" evidence="1">
    <location>
        <begin position="1"/>
        <end position="51"/>
    </location>
</feature>
<dbReference type="EMBL" id="ML002212">
    <property type="protein sequence ID" value="RKP40353.1"/>
    <property type="molecule type" value="Genomic_DNA"/>
</dbReference>
<feature type="compositionally biased region" description="Basic and acidic residues" evidence="1">
    <location>
        <begin position="40"/>
        <end position="49"/>
    </location>
</feature>
<dbReference type="Proteomes" id="UP000268162">
    <property type="component" value="Unassembled WGS sequence"/>
</dbReference>
<reference evidence="3" key="1">
    <citation type="journal article" date="2018" name="Nat. Microbiol.">
        <title>Leveraging single-cell genomics to expand the fungal tree of life.</title>
        <authorList>
            <person name="Ahrendt S.R."/>
            <person name="Quandt C.A."/>
            <person name="Ciobanu D."/>
            <person name="Clum A."/>
            <person name="Salamov A."/>
            <person name="Andreopoulos B."/>
            <person name="Cheng J.F."/>
            <person name="Woyke T."/>
            <person name="Pelin A."/>
            <person name="Henrissat B."/>
            <person name="Reynolds N.K."/>
            <person name="Benny G.L."/>
            <person name="Smith M.E."/>
            <person name="James T.Y."/>
            <person name="Grigoriev I.V."/>
        </authorList>
    </citation>
    <scope>NUCLEOTIDE SEQUENCE [LARGE SCALE GENOMIC DNA]</scope>
    <source>
        <strain evidence="3">RSA 468</strain>
    </source>
</reference>
<sequence length="96" mass="10315">MSAASTHNSVPDLEPAASATEPSNTADSTAVASSAPVSGKPEKKTRFIYDDNDISPEEKRALLTQYRFTAEEIKAQAEKLDTAIESRLADLKGTIF</sequence>
<accession>A0A4Q0A2L3</accession>
<evidence type="ECO:0000313" key="3">
    <source>
        <dbReference type="Proteomes" id="UP000268162"/>
    </source>
</evidence>
<proteinExistence type="predicted"/>
<gene>
    <name evidence="2" type="ORF">BJ085DRAFT_37647</name>
</gene>
<organism evidence="2 3">
    <name type="scientific">Dimargaris cristalligena</name>
    <dbReference type="NCBI Taxonomy" id="215637"/>
    <lineage>
        <taxon>Eukaryota</taxon>
        <taxon>Fungi</taxon>
        <taxon>Fungi incertae sedis</taxon>
        <taxon>Zoopagomycota</taxon>
        <taxon>Kickxellomycotina</taxon>
        <taxon>Dimargaritomycetes</taxon>
        <taxon>Dimargaritales</taxon>
        <taxon>Dimargaritaceae</taxon>
        <taxon>Dimargaris</taxon>
    </lineage>
</organism>